<organism evidence="1 2">
    <name type="scientific">Neophaeococcomyces mojaviensis</name>
    <dbReference type="NCBI Taxonomy" id="3383035"/>
    <lineage>
        <taxon>Eukaryota</taxon>
        <taxon>Fungi</taxon>
        <taxon>Dikarya</taxon>
        <taxon>Ascomycota</taxon>
        <taxon>Pezizomycotina</taxon>
        <taxon>Eurotiomycetes</taxon>
        <taxon>Chaetothyriomycetidae</taxon>
        <taxon>Chaetothyriales</taxon>
        <taxon>Chaetothyriales incertae sedis</taxon>
        <taxon>Neophaeococcomyces</taxon>
    </lineage>
</organism>
<reference evidence="1" key="1">
    <citation type="submission" date="2022-10" db="EMBL/GenBank/DDBJ databases">
        <title>Culturing micro-colonial fungi from biological soil crusts in the Mojave desert and describing Neophaeococcomyces mojavensis, and introducing the new genera and species Taxawa tesnikishii.</title>
        <authorList>
            <person name="Kurbessoian T."/>
            <person name="Stajich J.E."/>
        </authorList>
    </citation>
    <scope>NUCLEOTIDE SEQUENCE</scope>
    <source>
        <strain evidence="1">JES_112</strain>
    </source>
</reference>
<dbReference type="Proteomes" id="UP001172386">
    <property type="component" value="Unassembled WGS sequence"/>
</dbReference>
<accession>A0ACC3A7E7</accession>
<name>A0ACC3A7E7_9EURO</name>
<gene>
    <name evidence="1" type="ORF">H2198_004969</name>
</gene>
<keyword evidence="2" id="KW-1185">Reference proteome</keyword>
<sequence length="513" mass="58441">MTPNVLHPLFEHVPTPTILAIPVLVGLVYYVISSLRTYRRLSHIPGPALAAWTNLWWINAAVSRKGHLYLHGAIEKYGTPAGRPLVRIAPNVLVTCDTDLIRKMNVVRSTYTRSDWYKAFRFDADRENLFSETNKERHSKMKQKVALGYSGKENPNLEPDMDKVILSMINLIKTKYISSGSSLKPMDLGQVLQYLTLDIITALSLGKAFGWLEDEDKYAYVATMEANLPAMNFMSAVPALSRLLRIPAIQRAVLPTVKDRVGMGKVKAVAREAITERFQPGTQKKTRNDMIQSFIEHGLTQAEIADESLLQILAGSDTSASIMRTAFICITTNPRVYTRLKAEIMSTDVPLDSVISHTQAQQLPYLNACIKETMRYYPINMGLGPKIVGPQGDTHRGIYLPPGTEIGFSAWDVYRYNPVYGPDAATYRPERWLDNDAETLARMEKEHDLVFWYGEFRCMGERIAWIEIRKSMFELLRRFHFSLMNPMQPLQKEENYGLWLQRGLMVRAEEQQK</sequence>
<protein>
    <submittedName>
        <fullName evidence="1">Uncharacterized protein</fullName>
    </submittedName>
</protein>
<evidence type="ECO:0000313" key="1">
    <source>
        <dbReference type="EMBL" id="KAJ9656391.1"/>
    </source>
</evidence>
<dbReference type="EMBL" id="JAPDRQ010000078">
    <property type="protein sequence ID" value="KAJ9656391.1"/>
    <property type="molecule type" value="Genomic_DNA"/>
</dbReference>
<evidence type="ECO:0000313" key="2">
    <source>
        <dbReference type="Proteomes" id="UP001172386"/>
    </source>
</evidence>
<comment type="caution">
    <text evidence="1">The sequence shown here is derived from an EMBL/GenBank/DDBJ whole genome shotgun (WGS) entry which is preliminary data.</text>
</comment>
<proteinExistence type="predicted"/>